<evidence type="ECO:0000313" key="2">
    <source>
        <dbReference type="Proteomes" id="UP000235659"/>
    </source>
</evidence>
<name>A0ABX4V352_9BURK</name>
<keyword evidence="2" id="KW-1185">Reference proteome</keyword>
<protein>
    <submittedName>
        <fullName evidence="1">Uncharacterized protein</fullName>
    </submittedName>
</protein>
<gene>
    <name evidence="1" type="ORF">C0Z16_18640</name>
</gene>
<dbReference type="Proteomes" id="UP000235659">
    <property type="component" value="Unassembled WGS sequence"/>
</dbReference>
<reference evidence="1 2" key="1">
    <citation type="submission" date="2018-01" db="EMBL/GenBank/DDBJ databases">
        <title>Whole genome analyses suggest that Burkholderia sensu lato contains two further novel genera in the rhizoxinica-symbiotica group Mycetohabitans gen. nov., and Trinickia gen. nov.: implications for the evolution of diazotrophy and nodulation in the Burkholderiaceae.</title>
        <authorList>
            <person name="Estrada-de los Santos P."/>
            <person name="Palmer M."/>
            <person name="Chavez-Ramirez B."/>
            <person name="Beukes C."/>
            <person name="Steenkamp E.T."/>
            <person name="Hirsch A.M."/>
            <person name="Manyaka P."/>
            <person name="Maluk M."/>
            <person name="Lafos M."/>
            <person name="Crook M."/>
            <person name="Gross E."/>
            <person name="Simon M.F."/>
            <person name="Bueno dos Reis Junior F."/>
            <person name="Poole P.S."/>
            <person name="Venter S.N."/>
            <person name="James E.K."/>
        </authorList>
    </citation>
    <scope>NUCLEOTIDE SEQUENCE [LARGE SCALE GENOMIC DNA]</scope>
    <source>
        <strain evidence="1 2">WSM 3937</strain>
    </source>
</reference>
<sequence>MLKLVRFDKRHSHAFAAVLQFLGSPPYFAANRSQLVDAPIVRRYDHAHPAVLANRCPQPSG</sequence>
<comment type="caution">
    <text evidence="1">The sequence shown here is derived from an EMBL/GenBank/DDBJ whole genome shotgun (WGS) entry which is preliminary data.</text>
</comment>
<organism evidence="1 2">
    <name type="scientific">Paraburkholderia rhynchosiae</name>
    <dbReference type="NCBI Taxonomy" id="487049"/>
    <lineage>
        <taxon>Bacteria</taxon>
        <taxon>Pseudomonadati</taxon>
        <taxon>Pseudomonadota</taxon>
        <taxon>Betaproteobacteria</taxon>
        <taxon>Burkholderiales</taxon>
        <taxon>Burkholderiaceae</taxon>
        <taxon>Paraburkholderia</taxon>
    </lineage>
</organism>
<dbReference type="EMBL" id="PNXY01000012">
    <property type="protein sequence ID" value="PMS29583.1"/>
    <property type="molecule type" value="Genomic_DNA"/>
</dbReference>
<accession>A0ABX4V352</accession>
<evidence type="ECO:0000313" key="1">
    <source>
        <dbReference type="EMBL" id="PMS29583.1"/>
    </source>
</evidence>
<proteinExistence type="predicted"/>